<proteinExistence type="predicted"/>
<reference evidence="2" key="2">
    <citation type="submission" date="2015-04" db="EMBL/GenBank/DDBJ databases">
        <title>The complete genome sequence of Erythrobacter sp. s21-N3.</title>
        <authorList>
            <person name="Zhuang L."/>
            <person name="Liu Y."/>
            <person name="Shao Z."/>
        </authorList>
    </citation>
    <scope>NUCLEOTIDE SEQUENCE [LARGE SCALE GENOMIC DNA]</scope>
    <source>
        <strain evidence="2">s21-N3</strain>
    </source>
</reference>
<dbReference type="AlphaFoldDB" id="A0A0H4VZ97"/>
<accession>A0A0H4VZ97</accession>
<evidence type="ECO:0000313" key="2">
    <source>
        <dbReference type="Proteomes" id="UP000059113"/>
    </source>
</evidence>
<name>A0A0H4VZ97_9SPHN</name>
<sequence>MAARLLNANVKAVMESNGSEAEPSVGFWCELGTMQEDEPVPASFDSEYPTEV</sequence>
<dbReference type="EMBL" id="CP011310">
    <property type="protein sequence ID" value="AKQ42528.2"/>
    <property type="molecule type" value="Genomic_DNA"/>
</dbReference>
<keyword evidence="2" id="KW-1185">Reference proteome</keyword>
<reference evidence="1 2" key="1">
    <citation type="journal article" date="2015" name="Int. J. Syst. Evol. Microbiol.">
        <title>Erythrobacter atlanticus sp. nov., a bacterium from ocean sediment able to degrade polycyclic aromatic hydrocarbons.</title>
        <authorList>
            <person name="Zhuang L."/>
            <person name="Liu Y."/>
            <person name="Wang L."/>
            <person name="Wang W."/>
            <person name="Shao Z."/>
        </authorList>
    </citation>
    <scope>NUCLEOTIDE SEQUENCE [LARGE SCALE GENOMIC DNA]</scope>
    <source>
        <strain evidence="2">s21-N3</strain>
    </source>
</reference>
<dbReference type="Proteomes" id="UP000059113">
    <property type="component" value="Chromosome"/>
</dbReference>
<organism evidence="1 2">
    <name type="scientific">Aurantiacibacter atlanticus</name>
    <dbReference type="NCBI Taxonomy" id="1648404"/>
    <lineage>
        <taxon>Bacteria</taxon>
        <taxon>Pseudomonadati</taxon>
        <taxon>Pseudomonadota</taxon>
        <taxon>Alphaproteobacteria</taxon>
        <taxon>Sphingomonadales</taxon>
        <taxon>Erythrobacteraceae</taxon>
        <taxon>Aurantiacibacter</taxon>
    </lineage>
</organism>
<gene>
    <name evidence="1" type="ORF">CP97_11540</name>
</gene>
<protein>
    <submittedName>
        <fullName evidence="1">Uncharacterized protein</fullName>
    </submittedName>
</protein>
<evidence type="ECO:0000313" key="1">
    <source>
        <dbReference type="EMBL" id="AKQ42528.2"/>
    </source>
</evidence>
<dbReference type="KEGG" id="ery:CP97_11540"/>